<name>A0A098QU49_9SPIO</name>
<protein>
    <recommendedName>
        <fullName evidence="4">PNPLA domain-containing protein</fullName>
    </recommendedName>
</protein>
<feature type="short sequence motif" description="GXSXG" evidence="3">
    <location>
        <begin position="51"/>
        <end position="55"/>
    </location>
</feature>
<comment type="similarity">
    <text evidence="1">Belongs to the patatin family.</text>
</comment>
<keyword evidence="6" id="KW-1185">Reference proteome</keyword>
<reference evidence="5 6" key="1">
    <citation type="submission" date="2014-05" db="EMBL/GenBank/DDBJ databases">
        <title>De novo Genome Sequence of Spirocheata sp.</title>
        <authorList>
            <person name="Shivani Y."/>
            <person name="Subhash Y."/>
            <person name="Tushar L."/>
            <person name="Sasikala C."/>
            <person name="Ramana C.V."/>
        </authorList>
    </citation>
    <scope>NUCLEOTIDE SEQUENCE [LARGE SCALE GENOMIC DNA]</scope>
    <source>
        <strain evidence="5 6">JC230</strain>
    </source>
</reference>
<feature type="active site" description="Nucleophile" evidence="3">
    <location>
        <position position="53"/>
    </location>
</feature>
<sequence length="348" mass="39577">MLPGRTVRILSIDGGGIRGIIPALLLHHIKQNLEARGQEKPFARIFDLVAGTSTGGLIALGLTAPDTETPPASNLLSWLTRRRPEPKLGIMNLVDFYRKQGESIFPSRGFHRWRNLAQAFTEKYDTQALETIARDILGDLTLRQTLCPVLITAYDTTRMSMQLFRTTKARIDKKENFYLRDVLRATSAAPTYFEPHQLSPVDRPDLEYTMVDGAVFANNPALLAYYEAKRIFPLAKRFVIVSLGTGRQQRSYEYDQMQRWGFLDWINPLKGVPLLTMMNSAQNQLATYQLDRARDVDYIRLDRALEGCSARIDDASPRNIECLEEFVEKIIASSEPELTRIINLLKRA</sequence>
<dbReference type="STRING" id="1480694.DC28_12465"/>
<dbReference type="RefSeq" id="WP_037548992.1">
    <property type="nucleotide sequence ID" value="NZ_JNUP01000067.1"/>
</dbReference>
<dbReference type="Proteomes" id="UP000029692">
    <property type="component" value="Unassembled WGS sequence"/>
</dbReference>
<dbReference type="Pfam" id="PF01734">
    <property type="entry name" value="Patatin"/>
    <property type="match status" value="1"/>
</dbReference>
<dbReference type="GO" id="GO:0016042">
    <property type="term" value="P:lipid catabolic process"/>
    <property type="evidence" value="ECO:0007669"/>
    <property type="project" value="UniProtKB-UniRule"/>
</dbReference>
<evidence type="ECO:0000256" key="3">
    <source>
        <dbReference type="PROSITE-ProRule" id="PRU01161"/>
    </source>
</evidence>
<dbReference type="PROSITE" id="PS51635">
    <property type="entry name" value="PNPLA"/>
    <property type="match status" value="1"/>
</dbReference>
<dbReference type="GO" id="GO:0004620">
    <property type="term" value="F:phospholipase activity"/>
    <property type="evidence" value="ECO:0007669"/>
    <property type="project" value="TreeGrafter"/>
</dbReference>
<evidence type="ECO:0000313" key="6">
    <source>
        <dbReference type="Proteomes" id="UP000029692"/>
    </source>
</evidence>
<proteinExistence type="inferred from homology"/>
<dbReference type="InterPro" id="IPR016035">
    <property type="entry name" value="Acyl_Trfase/lysoPLipase"/>
</dbReference>
<keyword evidence="2 3" id="KW-0443">Lipid metabolism</keyword>
<dbReference type="eggNOG" id="COG3621">
    <property type="taxonomic scope" value="Bacteria"/>
</dbReference>
<dbReference type="InterPro" id="IPR002641">
    <property type="entry name" value="PNPLA_dom"/>
</dbReference>
<dbReference type="PANTHER" id="PTHR32176">
    <property type="entry name" value="XYLOSE ISOMERASE"/>
    <property type="match status" value="1"/>
</dbReference>
<feature type="short sequence motif" description="GXGXXG" evidence="3">
    <location>
        <begin position="14"/>
        <end position="19"/>
    </location>
</feature>
<organism evidence="5 6">
    <name type="scientific">Spirochaeta lutea</name>
    <dbReference type="NCBI Taxonomy" id="1480694"/>
    <lineage>
        <taxon>Bacteria</taxon>
        <taxon>Pseudomonadati</taxon>
        <taxon>Spirochaetota</taxon>
        <taxon>Spirochaetia</taxon>
        <taxon>Spirochaetales</taxon>
        <taxon>Spirochaetaceae</taxon>
        <taxon>Spirochaeta</taxon>
    </lineage>
</organism>
<feature type="short sequence motif" description="DGA/G" evidence="3">
    <location>
        <begin position="212"/>
        <end position="214"/>
    </location>
</feature>
<dbReference type="PANTHER" id="PTHR32176:SF92">
    <property type="entry name" value="XYLOSE ISOMERASE"/>
    <property type="match status" value="1"/>
</dbReference>
<dbReference type="GO" id="GO:0047372">
    <property type="term" value="F:monoacylglycerol lipase activity"/>
    <property type="evidence" value="ECO:0007669"/>
    <property type="project" value="TreeGrafter"/>
</dbReference>
<dbReference type="EMBL" id="JNUP01000067">
    <property type="protein sequence ID" value="KGE71254.1"/>
    <property type="molecule type" value="Genomic_DNA"/>
</dbReference>
<evidence type="ECO:0000256" key="1">
    <source>
        <dbReference type="ARBA" id="ARBA00010240"/>
    </source>
</evidence>
<evidence type="ECO:0000259" key="4">
    <source>
        <dbReference type="PROSITE" id="PS51635"/>
    </source>
</evidence>
<accession>A0A098QU49</accession>
<feature type="domain" description="PNPLA" evidence="4">
    <location>
        <begin position="10"/>
        <end position="225"/>
    </location>
</feature>
<evidence type="ECO:0000313" key="5">
    <source>
        <dbReference type="EMBL" id="KGE71254.1"/>
    </source>
</evidence>
<gene>
    <name evidence="5" type="ORF">DC28_12465</name>
</gene>
<comment type="caution">
    <text evidence="5">The sequence shown here is derived from an EMBL/GenBank/DDBJ whole genome shotgun (WGS) entry which is preliminary data.</text>
</comment>
<feature type="active site" description="Proton acceptor" evidence="3">
    <location>
        <position position="212"/>
    </location>
</feature>
<keyword evidence="3" id="KW-0378">Hydrolase</keyword>
<dbReference type="Gene3D" id="3.40.1090.10">
    <property type="entry name" value="Cytosolic phospholipase A2 catalytic domain"/>
    <property type="match status" value="1"/>
</dbReference>
<keyword evidence="3" id="KW-0442">Lipid degradation</keyword>
<evidence type="ECO:0000256" key="2">
    <source>
        <dbReference type="ARBA" id="ARBA00023098"/>
    </source>
</evidence>
<dbReference type="SUPFAM" id="SSF52151">
    <property type="entry name" value="FabD/lysophospholipase-like"/>
    <property type="match status" value="1"/>
</dbReference>
<dbReference type="OrthoDB" id="9807112at2"/>
<dbReference type="AlphaFoldDB" id="A0A098QU49"/>